<proteinExistence type="inferred from homology"/>
<dbReference type="EMBL" id="WNLA01000020">
    <property type="protein sequence ID" value="MTW05083.1"/>
    <property type="molecule type" value="Genomic_DNA"/>
</dbReference>
<dbReference type="PIRSF" id="PIRSF000126">
    <property type="entry name" value="11-beta-HSD1"/>
    <property type="match status" value="1"/>
</dbReference>
<dbReference type="OrthoDB" id="9810734at2"/>
<keyword evidence="2" id="KW-0560">Oxidoreductase</keyword>
<dbReference type="RefSeq" id="WP_155441436.1">
    <property type="nucleotide sequence ID" value="NZ_WNLA01000020.1"/>
</dbReference>
<dbReference type="PRINTS" id="PR00080">
    <property type="entry name" value="SDRFAMILY"/>
</dbReference>
<dbReference type="InterPro" id="IPR020904">
    <property type="entry name" value="Sc_DH/Rdtase_CS"/>
</dbReference>
<dbReference type="GO" id="GO:0016491">
    <property type="term" value="F:oxidoreductase activity"/>
    <property type="evidence" value="ECO:0007669"/>
    <property type="project" value="UniProtKB-KW"/>
</dbReference>
<accession>A0A6L6Q5A0</accession>
<organism evidence="4 5">
    <name type="scientific">Pseudoduganella ginsengisoli</name>
    <dbReference type="NCBI Taxonomy" id="1462440"/>
    <lineage>
        <taxon>Bacteria</taxon>
        <taxon>Pseudomonadati</taxon>
        <taxon>Pseudomonadota</taxon>
        <taxon>Betaproteobacteria</taxon>
        <taxon>Burkholderiales</taxon>
        <taxon>Oxalobacteraceae</taxon>
        <taxon>Telluria group</taxon>
        <taxon>Pseudoduganella</taxon>
    </lineage>
</organism>
<evidence type="ECO:0000313" key="4">
    <source>
        <dbReference type="EMBL" id="MTW05083.1"/>
    </source>
</evidence>
<gene>
    <name evidence="4" type="ORF">GM668_23700</name>
</gene>
<comment type="caution">
    <text evidence="4">The sequence shown here is derived from an EMBL/GenBank/DDBJ whole genome shotgun (WGS) entry which is preliminary data.</text>
</comment>
<dbReference type="PRINTS" id="PR00081">
    <property type="entry name" value="GDHRDH"/>
</dbReference>
<dbReference type="Gene3D" id="3.40.50.720">
    <property type="entry name" value="NAD(P)-binding Rossmann-like Domain"/>
    <property type="match status" value="1"/>
</dbReference>
<comment type="similarity">
    <text evidence="1 3">Belongs to the short-chain dehydrogenases/reductases (SDR) family.</text>
</comment>
<dbReference type="SUPFAM" id="SSF51735">
    <property type="entry name" value="NAD(P)-binding Rossmann-fold domains"/>
    <property type="match status" value="1"/>
</dbReference>
<evidence type="ECO:0000313" key="5">
    <source>
        <dbReference type="Proteomes" id="UP000484015"/>
    </source>
</evidence>
<evidence type="ECO:0000256" key="2">
    <source>
        <dbReference type="ARBA" id="ARBA00023002"/>
    </source>
</evidence>
<protein>
    <submittedName>
        <fullName evidence="4">SDR family NAD(P)-dependent oxidoreductase</fullName>
    </submittedName>
</protein>
<keyword evidence="5" id="KW-1185">Reference proteome</keyword>
<dbReference type="PROSITE" id="PS00061">
    <property type="entry name" value="ADH_SHORT"/>
    <property type="match status" value="1"/>
</dbReference>
<dbReference type="PANTHER" id="PTHR42901:SF1">
    <property type="entry name" value="ALCOHOL DEHYDROGENASE"/>
    <property type="match status" value="1"/>
</dbReference>
<dbReference type="AlphaFoldDB" id="A0A6L6Q5A0"/>
<dbReference type="Proteomes" id="UP000484015">
    <property type="component" value="Unassembled WGS sequence"/>
</dbReference>
<dbReference type="InterPro" id="IPR002347">
    <property type="entry name" value="SDR_fam"/>
</dbReference>
<name>A0A6L6Q5A0_9BURK</name>
<evidence type="ECO:0000256" key="1">
    <source>
        <dbReference type="ARBA" id="ARBA00006484"/>
    </source>
</evidence>
<reference evidence="4 5" key="1">
    <citation type="submission" date="2019-11" db="EMBL/GenBank/DDBJ databases">
        <title>Type strains purchased from KCTC, JCM and DSMZ.</title>
        <authorList>
            <person name="Lu H."/>
        </authorList>
    </citation>
    <scope>NUCLEOTIDE SEQUENCE [LARGE SCALE GENOMIC DNA]</scope>
    <source>
        <strain evidence="4 5">KCTC 42409</strain>
    </source>
</reference>
<sequence length="266" mass="28231">MATSNSNGTALITGASTGIGATYADRLARRGYDLVLVARDRQRLDSVAVRLRSQYGVQVDVLQADLTDRASLAHVEQRLATDSRISLLLNNAGNTVEGSFVSSDIDKVENMITLNVIAPTRLAKAAAARMAQEGKGAIINIGSVTAMMAETFSGTYSGTKAYMLNLTQAMQVELAPAGVRVQAVLPGATRTEIWERAGIDINALPKEMVMAVDDMVDAALAGFDQGETVTLPALPDMADWQAFTAARLALQPNLSRSTAAPRYLTA</sequence>
<dbReference type="Pfam" id="PF00106">
    <property type="entry name" value="adh_short"/>
    <property type="match status" value="1"/>
</dbReference>
<evidence type="ECO:0000256" key="3">
    <source>
        <dbReference type="RuleBase" id="RU000363"/>
    </source>
</evidence>
<dbReference type="InterPro" id="IPR036291">
    <property type="entry name" value="NAD(P)-bd_dom_sf"/>
</dbReference>
<dbReference type="PANTHER" id="PTHR42901">
    <property type="entry name" value="ALCOHOL DEHYDROGENASE"/>
    <property type="match status" value="1"/>
</dbReference>